<dbReference type="GO" id="GO:0016872">
    <property type="term" value="F:intramolecular lyase activity"/>
    <property type="evidence" value="ECO:0007669"/>
    <property type="project" value="InterPro"/>
</dbReference>
<keyword evidence="4" id="KW-0125">Carotenoid biosynthesis</keyword>
<gene>
    <name evidence="10" type="ORF">UFOPK2162_00633</name>
</gene>
<feature type="transmembrane region" description="Helical" evidence="8">
    <location>
        <begin position="6"/>
        <end position="24"/>
    </location>
</feature>
<proteinExistence type="predicted"/>
<evidence type="ECO:0000256" key="3">
    <source>
        <dbReference type="ARBA" id="ARBA00022692"/>
    </source>
</evidence>
<evidence type="ECO:0000259" key="9">
    <source>
        <dbReference type="Pfam" id="PF18916"/>
    </source>
</evidence>
<evidence type="ECO:0000313" key="10">
    <source>
        <dbReference type="EMBL" id="CAB4643520.1"/>
    </source>
</evidence>
<dbReference type="AlphaFoldDB" id="A0A6J6K1D6"/>
<evidence type="ECO:0000256" key="4">
    <source>
        <dbReference type="ARBA" id="ARBA00022746"/>
    </source>
</evidence>
<protein>
    <submittedName>
        <fullName evidence="10">Unannotated protein</fullName>
    </submittedName>
</protein>
<keyword evidence="7" id="KW-0413">Isomerase</keyword>
<accession>A0A6J6K1D6</accession>
<evidence type="ECO:0000256" key="6">
    <source>
        <dbReference type="ARBA" id="ARBA00023136"/>
    </source>
</evidence>
<reference evidence="10" key="1">
    <citation type="submission" date="2020-05" db="EMBL/GenBank/DDBJ databases">
        <authorList>
            <person name="Chiriac C."/>
            <person name="Salcher M."/>
            <person name="Ghai R."/>
            <person name="Kavagutti S V."/>
        </authorList>
    </citation>
    <scope>NUCLEOTIDE SEQUENCE</scope>
</reference>
<dbReference type="EMBL" id="CAEZVZ010000071">
    <property type="protein sequence ID" value="CAB4643520.1"/>
    <property type="molecule type" value="Genomic_DNA"/>
</dbReference>
<feature type="transmembrane region" description="Helical" evidence="8">
    <location>
        <begin position="36"/>
        <end position="60"/>
    </location>
</feature>
<dbReference type="InterPro" id="IPR017825">
    <property type="entry name" value="Lycopene_cyclase_dom"/>
</dbReference>
<dbReference type="GO" id="GO:0016117">
    <property type="term" value="P:carotenoid biosynthetic process"/>
    <property type="evidence" value="ECO:0007669"/>
    <property type="project" value="UniProtKB-KW"/>
</dbReference>
<comment type="subcellular location">
    <subcellularLocation>
        <location evidence="1">Membrane</location>
        <topology evidence="1">Multi-pass membrane protein</topology>
    </subcellularLocation>
</comment>
<sequence>MEKFGYMAMLAFVVCGSFWLEIVLKTGVLRRWKRALISILPVSTVFLIWDAYAIAQGHWFFNRDRMLGIYGPFDIPLEEILFFILVPMAAILTIEGVTTVKPHLREKEFGKDEK</sequence>
<evidence type="ECO:0000256" key="2">
    <source>
        <dbReference type="ARBA" id="ARBA00004829"/>
    </source>
</evidence>
<feature type="transmembrane region" description="Helical" evidence="8">
    <location>
        <begin position="80"/>
        <end position="100"/>
    </location>
</feature>
<name>A0A6J6K1D6_9ZZZZ</name>
<dbReference type="NCBIfam" id="TIGR03462">
    <property type="entry name" value="CarR_dom_SF"/>
    <property type="match status" value="1"/>
</dbReference>
<evidence type="ECO:0000256" key="8">
    <source>
        <dbReference type="SAM" id="Phobius"/>
    </source>
</evidence>
<feature type="domain" description="Lycopene cyclase" evidence="9">
    <location>
        <begin position="8"/>
        <end position="95"/>
    </location>
</feature>
<dbReference type="GO" id="GO:0016120">
    <property type="term" value="P:carotene biosynthetic process"/>
    <property type="evidence" value="ECO:0007669"/>
    <property type="project" value="UniProtKB-ARBA"/>
</dbReference>
<keyword evidence="6 8" id="KW-0472">Membrane</keyword>
<dbReference type="Pfam" id="PF18916">
    <property type="entry name" value="Lycopene_cyc"/>
    <property type="match status" value="1"/>
</dbReference>
<evidence type="ECO:0000256" key="5">
    <source>
        <dbReference type="ARBA" id="ARBA00022989"/>
    </source>
</evidence>
<evidence type="ECO:0000256" key="1">
    <source>
        <dbReference type="ARBA" id="ARBA00004141"/>
    </source>
</evidence>
<keyword evidence="3 8" id="KW-0812">Transmembrane</keyword>
<dbReference type="GO" id="GO:0016020">
    <property type="term" value="C:membrane"/>
    <property type="evidence" value="ECO:0007669"/>
    <property type="project" value="UniProtKB-SubCell"/>
</dbReference>
<organism evidence="10">
    <name type="scientific">freshwater metagenome</name>
    <dbReference type="NCBI Taxonomy" id="449393"/>
    <lineage>
        <taxon>unclassified sequences</taxon>
        <taxon>metagenomes</taxon>
        <taxon>ecological metagenomes</taxon>
    </lineage>
</organism>
<dbReference type="GO" id="GO:0045436">
    <property type="term" value="F:lycopene beta cyclase activity"/>
    <property type="evidence" value="ECO:0007669"/>
    <property type="project" value="UniProtKB-ARBA"/>
</dbReference>
<keyword evidence="5 8" id="KW-1133">Transmembrane helix</keyword>
<comment type="pathway">
    <text evidence="2">Carotenoid biosynthesis.</text>
</comment>
<evidence type="ECO:0000256" key="7">
    <source>
        <dbReference type="ARBA" id="ARBA00023235"/>
    </source>
</evidence>